<dbReference type="EMBL" id="JANDBD010000011">
    <property type="protein sequence ID" value="MCP9275441.1"/>
    <property type="molecule type" value="Genomic_DNA"/>
</dbReference>
<dbReference type="Proteomes" id="UP001651690">
    <property type="component" value="Unassembled WGS sequence"/>
</dbReference>
<evidence type="ECO:0000313" key="3">
    <source>
        <dbReference type="Proteomes" id="UP001651690"/>
    </source>
</evidence>
<comment type="caution">
    <text evidence="2">The sequence shown here is derived from an EMBL/GenBank/DDBJ whole genome shotgun (WGS) entry which is preliminary data.</text>
</comment>
<dbReference type="Gene3D" id="2.130.10.10">
    <property type="entry name" value="YVTN repeat-like/Quinoprotein amine dehydrogenase"/>
    <property type="match status" value="1"/>
</dbReference>
<keyword evidence="3" id="KW-1185">Reference proteome</keyword>
<dbReference type="SUPFAM" id="SSF50974">
    <property type="entry name" value="Nitrous oxide reductase, N-terminal domain"/>
    <property type="match status" value="1"/>
</dbReference>
<feature type="compositionally biased region" description="Low complexity" evidence="1">
    <location>
        <begin position="62"/>
        <end position="75"/>
    </location>
</feature>
<dbReference type="InterPro" id="IPR015943">
    <property type="entry name" value="WD40/YVTN_repeat-like_dom_sf"/>
</dbReference>
<protein>
    <recommendedName>
        <fullName evidence="4">YncE family protein</fullName>
    </recommendedName>
</protein>
<reference evidence="2 3" key="1">
    <citation type="submission" date="2022-06" db="EMBL/GenBank/DDBJ databases">
        <title>Mycolicibacterium sp. CAU 1645 isolated from seawater.</title>
        <authorList>
            <person name="Kim W."/>
        </authorList>
    </citation>
    <scope>NUCLEOTIDE SEQUENCE [LARGE SCALE GENOMIC DNA]</scope>
    <source>
        <strain evidence="2 3">CAU 1645</strain>
    </source>
</reference>
<evidence type="ECO:0000256" key="1">
    <source>
        <dbReference type="SAM" id="MobiDB-lite"/>
    </source>
</evidence>
<name>A0ABT1M8E2_9MYCO</name>
<sequence>MVSAHFSGDGPRYPVRLGLSGLALALGMGFGVLATPCCAWADPADDTTASTESPSDVDGTADPDGQQTGADADGGSPANGPAVDSTPEGDSPSQSEVTLGDGGPEVIIRYSGGYEGDAPAPDPQAPAEEPTPAEVALADPAVDTEPPPTVTPEVPSAVEPQPAADVAIEAEEPARVDDPDVLEPLRLEHVDDRFHLGTPDSQPARRSVVAGTDTAATTSTGALSAPLITGPPFPPFGELFTEPDGFLTAASALLSGVLNVLFEPTPGSAPPDSPIVWAVLGLVRRQFAGGADPNPLAEPGQTSRGPDDDPETFIVVTGGRYAYVVNRGSDSVTVVDVDTHEVVDVPVALDQLVSTPVVSPDGARMFVTRAHNGGVYAIDTVLGSTVDIDDATAHSEPIVAGGYVGPNDYYVPDGGLAFSPDGGLLYISRQHAQIVSGLFLPADGDVVVVGNDPSDPATYLQVIGGPIDVEA</sequence>
<dbReference type="RefSeq" id="WP_255063286.1">
    <property type="nucleotide sequence ID" value="NZ_JANDBD010000011.1"/>
</dbReference>
<feature type="region of interest" description="Disordered" evidence="1">
    <location>
        <begin position="44"/>
        <end position="133"/>
    </location>
</feature>
<feature type="region of interest" description="Disordered" evidence="1">
    <location>
        <begin position="290"/>
        <end position="310"/>
    </location>
</feature>
<dbReference type="InterPro" id="IPR011045">
    <property type="entry name" value="N2O_reductase_N"/>
</dbReference>
<evidence type="ECO:0000313" key="2">
    <source>
        <dbReference type="EMBL" id="MCP9275441.1"/>
    </source>
</evidence>
<proteinExistence type="predicted"/>
<organism evidence="2 3">
    <name type="scientific">Mycolicibacterium arenosum</name>
    <dbReference type="NCBI Taxonomy" id="2952157"/>
    <lineage>
        <taxon>Bacteria</taxon>
        <taxon>Bacillati</taxon>
        <taxon>Actinomycetota</taxon>
        <taxon>Actinomycetes</taxon>
        <taxon>Mycobacteriales</taxon>
        <taxon>Mycobacteriaceae</taxon>
        <taxon>Mycolicibacterium</taxon>
    </lineage>
</organism>
<feature type="region of interest" description="Disordered" evidence="1">
    <location>
        <begin position="194"/>
        <end position="213"/>
    </location>
</feature>
<gene>
    <name evidence="2" type="ORF">NM203_24945</name>
</gene>
<accession>A0ABT1M8E2</accession>
<evidence type="ECO:0008006" key="4">
    <source>
        <dbReference type="Google" id="ProtNLM"/>
    </source>
</evidence>